<dbReference type="AlphaFoldDB" id="A0A8R1YAK5"/>
<evidence type="ECO:0000313" key="14">
    <source>
        <dbReference type="Proteomes" id="UP000005239"/>
    </source>
</evidence>
<dbReference type="GO" id="GO:0005777">
    <property type="term" value="C:peroxisome"/>
    <property type="evidence" value="ECO:0007669"/>
    <property type="project" value="UniProtKB-ARBA"/>
</dbReference>
<comment type="similarity">
    <text evidence="4">Belongs to the PhyH family.</text>
</comment>
<dbReference type="GO" id="GO:0031418">
    <property type="term" value="F:L-ascorbic acid binding"/>
    <property type="evidence" value="ECO:0007669"/>
    <property type="project" value="UniProtKB-KW"/>
</dbReference>
<comment type="pathway">
    <text evidence="3">Lipid metabolism; fatty acid metabolism.</text>
</comment>
<evidence type="ECO:0000256" key="4">
    <source>
        <dbReference type="ARBA" id="ARBA00005830"/>
    </source>
</evidence>
<dbReference type="GO" id="GO:0001561">
    <property type="term" value="P:fatty acid alpha-oxidation"/>
    <property type="evidence" value="ECO:0000318"/>
    <property type="project" value="GO_Central"/>
</dbReference>
<evidence type="ECO:0000256" key="11">
    <source>
        <dbReference type="ARBA" id="ARBA00034921"/>
    </source>
</evidence>
<dbReference type="Gene3D" id="2.60.120.620">
    <property type="entry name" value="q2cbj1_9rhob like domain"/>
    <property type="match status" value="1"/>
</dbReference>
<gene>
    <name evidence="13" type="primary">WBGene00095389</name>
</gene>
<comment type="cofactor">
    <cofactor evidence="2">
        <name>Fe cation</name>
        <dbReference type="ChEBI" id="CHEBI:24875"/>
    </cofactor>
</comment>
<evidence type="ECO:0000256" key="2">
    <source>
        <dbReference type="ARBA" id="ARBA00001962"/>
    </source>
</evidence>
<dbReference type="InterPro" id="IPR047128">
    <property type="entry name" value="PhyH"/>
</dbReference>
<keyword evidence="6" id="KW-0847">Vitamin C</keyword>
<reference evidence="13" key="2">
    <citation type="submission" date="2022-06" db="UniProtKB">
        <authorList>
            <consortium name="EnsemblMetazoa"/>
        </authorList>
    </citation>
    <scope>IDENTIFICATION</scope>
    <source>
        <strain evidence="13">PS312</strain>
    </source>
</reference>
<keyword evidence="7" id="KW-0223">Dioxygenase</keyword>
<keyword evidence="8" id="KW-0560">Oxidoreductase</keyword>
<comment type="cofactor">
    <cofactor evidence="1">
        <name>L-ascorbate</name>
        <dbReference type="ChEBI" id="CHEBI:38290"/>
    </cofactor>
</comment>
<evidence type="ECO:0000256" key="12">
    <source>
        <dbReference type="ARBA" id="ARBA00034924"/>
    </source>
</evidence>
<dbReference type="GO" id="GO:0046872">
    <property type="term" value="F:metal ion binding"/>
    <property type="evidence" value="ECO:0007669"/>
    <property type="project" value="UniProtKB-KW"/>
</dbReference>
<dbReference type="SUPFAM" id="SSF51197">
    <property type="entry name" value="Clavaminate synthase-like"/>
    <property type="match status" value="1"/>
</dbReference>
<dbReference type="InterPro" id="IPR008775">
    <property type="entry name" value="Phytyl_CoA_dOase-like"/>
</dbReference>
<dbReference type="EnsemblMetazoa" id="PPA05835.1">
    <property type="protein sequence ID" value="PPA05835.1"/>
    <property type="gene ID" value="WBGene00095389"/>
</dbReference>
<evidence type="ECO:0000256" key="7">
    <source>
        <dbReference type="ARBA" id="ARBA00022964"/>
    </source>
</evidence>
<keyword evidence="9" id="KW-0408">Iron</keyword>
<sequence>MGDLGRGIIDWNSDGKILTAEQKRFYQQNGYLVIRNCVSEADIDRYYDRFKYIVHADKSEFPYVSVMRDITLSNTQVVKDVNQVTKIQTWQDDEVLFDYCKTPLIVDILKDLIGTPQSNLVAMHTVLINKPLDTGAMSSRHPMHQDLQYFPFRPADFICTAWTAMQTVNRDNGCLTFVPGTHKGPLLPHVHPDWQANNKAYHGIRDFDPSTPRVHVEMEKGDTVFFHPLIHHGSGANKTDGFRRAISCHYANDDLCYYSDERNETQDSVDKDLMEIFERKLKNLGIELDMEDLDYSITFKIRSRPVNGTKSNL</sequence>
<keyword evidence="14" id="KW-1185">Reference proteome</keyword>
<proteinExistence type="inferred from homology"/>
<dbReference type="GO" id="GO:0048244">
    <property type="term" value="F:phytanoyl-CoA dioxygenase activity"/>
    <property type="evidence" value="ECO:0000318"/>
    <property type="project" value="GO_Central"/>
</dbReference>
<dbReference type="Proteomes" id="UP000005239">
    <property type="component" value="Unassembled WGS sequence"/>
</dbReference>
<dbReference type="Pfam" id="PF05721">
    <property type="entry name" value="PhyH"/>
    <property type="match status" value="1"/>
</dbReference>
<dbReference type="FunFam" id="2.60.120.620:FF:000012">
    <property type="entry name" value="Phytanoyl-CoA dioxygenase, peroxisomal"/>
    <property type="match status" value="1"/>
</dbReference>
<evidence type="ECO:0000256" key="9">
    <source>
        <dbReference type="ARBA" id="ARBA00023004"/>
    </source>
</evidence>
<keyword evidence="5" id="KW-0479">Metal-binding</keyword>
<organism evidence="13 14">
    <name type="scientific">Pristionchus pacificus</name>
    <name type="common">Parasitic nematode worm</name>
    <dbReference type="NCBI Taxonomy" id="54126"/>
    <lineage>
        <taxon>Eukaryota</taxon>
        <taxon>Metazoa</taxon>
        <taxon>Ecdysozoa</taxon>
        <taxon>Nematoda</taxon>
        <taxon>Chromadorea</taxon>
        <taxon>Rhabditida</taxon>
        <taxon>Rhabditina</taxon>
        <taxon>Diplogasteromorpha</taxon>
        <taxon>Diplogasteroidea</taxon>
        <taxon>Neodiplogasteridae</taxon>
        <taxon>Pristionchus</taxon>
    </lineage>
</organism>
<evidence type="ECO:0000256" key="10">
    <source>
        <dbReference type="ARBA" id="ARBA00034809"/>
    </source>
</evidence>
<evidence type="ECO:0000256" key="6">
    <source>
        <dbReference type="ARBA" id="ARBA00022896"/>
    </source>
</evidence>
<evidence type="ECO:0000256" key="8">
    <source>
        <dbReference type="ARBA" id="ARBA00023002"/>
    </source>
</evidence>
<dbReference type="EC" id="1.14.11.18" evidence="10"/>
<protein>
    <recommendedName>
        <fullName evidence="10">phytanoyl-CoA dioxygenase</fullName>
        <ecNumber evidence="10">1.14.11.18</ecNumber>
    </recommendedName>
    <alternativeName>
        <fullName evidence="11">Phytanic acid oxidase</fullName>
    </alternativeName>
    <alternativeName>
        <fullName evidence="12">Phytanoyl-CoA alpha-hydroxylase</fullName>
    </alternativeName>
</protein>
<reference evidence="14" key="1">
    <citation type="journal article" date="2008" name="Nat. Genet.">
        <title>The Pristionchus pacificus genome provides a unique perspective on nematode lifestyle and parasitism.</title>
        <authorList>
            <person name="Dieterich C."/>
            <person name="Clifton S.W."/>
            <person name="Schuster L.N."/>
            <person name="Chinwalla A."/>
            <person name="Delehaunty K."/>
            <person name="Dinkelacker I."/>
            <person name="Fulton L."/>
            <person name="Fulton R."/>
            <person name="Godfrey J."/>
            <person name="Minx P."/>
            <person name="Mitreva M."/>
            <person name="Roeseler W."/>
            <person name="Tian H."/>
            <person name="Witte H."/>
            <person name="Yang S.P."/>
            <person name="Wilson R.K."/>
            <person name="Sommer R.J."/>
        </authorList>
    </citation>
    <scope>NUCLEOTIDE SEQUENCE [LARGE SCALE GENOMIC DNA]</scope>
    <source>
        <strain evidence="14">PS312</strain>
    </source>
</reference>
<evidence type="ECO:0000313" key="13">
    <source>
        <dbReference type="EnsemblMetazoa" id="PPA05835.1"/>
    </source>
</evidence>
<evidence type="ECO:0000256" key="3">
    <source>
        <dbReference type="ARBA" id="ARBA00004872"/>
    </source>
</evidence>
<dbReference type="PANTHER" id="PTHR21308:SF1">
    <property type="entry name" value="PHYTANOYL-COA DIOXYGENASE, PEROXISOMAL"/>
    <property type="match status" value="1"/>
</dbReference>
<evidence type="ECO:0000256" key="5">
    <source>
        <dbReference type="ARBA" id="ARBA00022723"/>
    </source>
</evidence>
<evidence type="ECO:0000256" key="1">
    <source>
        <dbReference type="ARBA" id="ARBA00001961"/>
    </source>
</evidence>
<accession>A0A8R1YAK5</accession>
<name>A0A8R1YAK5_PRIPA</name>
<dbReference type="PANTHER" id="PTHR21308">
    <property type="entry name" value="PHYTANOYL-COA ALPHA-HYDROXYLASE"/>
    <property type="match status" value="1"/>
</dbReference>